<dbReference type="Proteomes" id="UP001213623">
    <property type="component" value="Chromosome 5"/>
</dbReference>
<feature type="compositionally biased region" description="Pro residues" evidence="1">
    <location>
        <begin position="11"/>
        <end position="24"/>
    </location>
</feature>
<name>A0AAF0EKS4_9BASI</name>
<organism evidence="2 3">
    <name type="scientific">Malassezia nana</name>
    <dbReference type="NCBI Taxonomy" id="180528"/>
    <lineage>
        <taxon>Eukaryota</taxon>
        <taxon>Fungi</taxon>
        <taxon>Dikarya</taxon>
        <taxon>Basidiomycota</taxon>
        <taxon>Ustilaginomycotina</taxon>
        <taxon>Malasseziomycetes</taxon>
        <taxon>Malasseziales</taxon>
        <taxon>Malasseziaceae</taxon>
        <taxon>Malassezia</taxon>
    </lineage>
</organism>
<keyword evidence="3" id="KW-1185">Reference proteome</keyword>
<feature type="compositionally biased region" description="Pro residues" evidence="1">
    <location>
        <begin position="35"/>
        <end position="46"/>
    </location>
</feature>
<evidence type="ECO:0000313" key="2">
    <source>
        <dbReference type="EMBL" id="WFD27795.1"/>
    </source>
</evidence>
<dbReference type="SMART" id="SM01087">
    <property type="entry name" value="COG6"/>
    <property type="match status" value="1"/>
</dbReference>
<accession>A0AAF0EKS4</accession>
<dbReference type="AlphaFoldDB" id="A0AAF0EKS4"/>
<protein>
    <submittedName>
        <fullName evidence="2">Uncharacterized protein</fullName>
    </submittedName>
</protein>
<evidence type="ECO:0000313" key="3">
    <source>
        <dbReference type="Proteomes" id="UP001213623"/>
    </source>
</evidence>
<dbReference type="GO" id="GO:0017119">
    <property type="term" value="C:Golgi transport complex"/>
    <property type="evidence" value="ECO:0007669"/>
    <property type="project" value="InterPro"/>
</dbReference>
<dbReference type="EMBL" id="CP119896">
    <property type="protein sequence ID" value="WFD27795.1"/>
    <property type="molecule type" value="Genomic_DNA"/>
</dbReference>
<sequence length="773" mass="88904">MDHGLTSLPMLPVPDVTPPPPPSGHPMWHCDGPRSSPPLGPRPALPPWLSSASTLASLAVPRTPPVTEVPRDVSDSPSFVFERGFSPMSVPEDVVVPRVSSPPPPIVRRMQRPPPLMIPSRRNAPTVEDGREPIDSMYMPDSVPTCVSEVVDYLDDDRVHDESGSEQRFLDVLEGVHSEIGRVMDEVYITETALADAFQEMNVAVDSTRGVEQQYDLLQLQEEIAGERFNVALGVLRRLDVDEEDAENFLRYSDTHMDPVFFRVVRHLQEQRDDANLLSASQWSLHIHPTDDLLSYHLSLPPIRKAVIDVFLALAKHRLTVWLHHKVTTMPLRAVRLPELVVSGLVFLIHDRQLFCETLYLFSLSRVQRWCTKFEREHSIQTSPHGHTQLPSHSMGAGAEQYLIGLLVWVYQAVHQELRLLVSFFHPVLDQQSSFPRLSTRRMQRLDHPAGAVHMTVHLIETSLHPCMRRLAEVSVLVFKKARDAMAVIRMLKIFAGVRSDLVKVFGQRTKLNRPLQLIAESVPEILRRKLSRQAWGFIDQGDMDMAFVECLKLLHRALKEATMEADHTGSLVPIIEQAMFPPLRYLMHWHAHRVYNEYKDDVSPSHERRFSARQWHAWLILLMMLHCLVQLMHPFRPFCDRMYERIMIQTQATALQLVEERYYLLLEASGLLDLTLPNIDQEAVRLKWLGFLQRTDLLSTHESFEPIEDEALRYAVHMGAMIRFGYTYERLYKRSIHMPDEAIAFFLLGISNHWGQSPEELVQWGILRFTHY</sequence>
<dbReference type="GO" id="GO:0006891">
    <property type="term" value="P:intra-Golgi vesicle-mediated transport"/>
    <property type="evidence" value="ECO:0007669"/>
    <property type="project" value="InterPro"/>
</dbReference>
<dbReference type="InterPro" id="IPR010490">
    <property type="entry name" value="COG6"/>
</dbReference>
<reference evidence="2" key="1">
    <citation type="submission" date="2023-03" db="EMBL/GenBank/DDBJ databases">
        <title>Mating type loci evolution in Malassezia.</title>
        <authorList>
            <person name="Coelho M.A."/>
        </authorList>
    </citation>
    <scope>NUCLEOTIDE SEQUENCE</scope>
    <source>
        <strain evidence="2">CBS 9557</strain>
    </source>
</reference>
<feature type="region of interest" description="Disordered" evidence="1">
    <location>
        <begin position="1"/>
        <end position="46"/>
    </location>
</feature>
<feature type="compositionally biased region" description="Pro residues" evidence="1">
    <location>
        <begin position="105"/>
        <end position="117"/>
    </location>
</feature>
<feature type="region of interest" description="Disordered" evidence="1">
    <location>
        <begin position="105"/>
        <end position="135"/>
    </location>
</feature>
<proteinExistence type="predicted"/>
<gene>
    <name evidence="2" type="ORF">MNAN1_002800</name>
</gene>
<evidence type="ECO:0000256" key="1">
    <source>
        <dbReference type="SAM" id="MobiDB-lite"/>
    </source>
</evidence>